<feature type="transmembrane region" description="Helical" evidence="6">
    <location>
        <begin position="1373"/>
        <end position="1393"/>
    </location>
</feature>
<feature type="region of interest" description="Disordered" evidence="5">
    <location>
        <begin position="339"/>
        <end position="402"/>
    </location>
</feature>
<feature type="region of interest" description="Disordered" evidence="5">
    <location>
        <begin position="1"/>
        <end position="36"/>
    </location>
</feature>
<dbReference type="InterPro" id="IPR029006">
    <property type="entry name" value="ADF-H/Gelsolin-like_dom_sf"/>
</dbReference>
<evidence type="ECO:0000313" key="10">
    <source>
        <dbReference type="EMBL" id="EAA15682.1"/>
    </source>
</evidence>
<dbReference type="Gene3D" id="2.60.40.1670">
    <property type="entry name" value="beta-sandwich domain of Sec23/24"/>
    <property type="match status" value="1"/>
</dbReference>
<proteinExistence type="predicted"/>
<evidence type="ECO:0000256" key="4">
    <source>
        <dbReference type="ARBA" id="ARBA00023136"/>
    </source>
</evidence>
<dbReference type="SUPFAM" id="SSF82919">
    <property type="entry name" value="Zn-finger domain of Sec23/24"/>
    <property type="match status" value="1"/>
</dbReference>
<feature type="domain" description="Sec23/Sec24 helical" evidence="8">
    <location>
        <begin position="1115"/>
        <end position="1208"/>
    </location>
</feature>
<dbReference type="Gene3D" id="3.40.50.410">
    <property type="entry name" value="von Willebrand factor, type A domain"/>
    <property type="match status" value="2"/>
</dbReference>
<dbReference type="GO" id="GO:0000149">
    <property type="term" value="F:SNARE binding"/>
    <property type="evidence" value="ECO:0007669"/>
    <property type="project" value="TreeGrafter"/>
</dbReference>
<keyword evidence="2" id="KW-0256">Endoplasmic reticulum</keyword>
<dbReference type="STRING" id="73239.Q7RHT8"/>
<dbReference type="InterPro" id="IPR006896">
    <property type="entry name" value="Sec23/24_trunk_dom"/>
</dbReference>
<dbReference type="PaxDb" id="73239-Q7RHT8"/>
<dbReference type="InterPro" id="IPR012990">
    <property type="entry name" value="Beta-sandwich_Sec23_24"/>
</dbReference>
<dbReference type="Gene3D" id="2.30.30.380">
    <property type="entry name" value="Zn-finger domain of Sec23/24"/>
    <property type="match status" value="1"/>
</dbReference>
<dbReference type="SUPFAM" id="SSF82754">
    <property type="entry name" value="C-terminal, gelsolin-like domain of Sec23/24"/>
    <property type="match status" value="1"/>
</dbReference>
<organism evidence="10 11">
    <name type="scientific">Plasmodium yoelii yoelii</name>
    <dbReference type="NCBI Taxonomy" id="73239"/>
    <lineage>
        <taxon>Eukaryota</taxon>
        <taxon>Sar</taxon>
        <taxon>Alveolata</taxon>
        <taxon>Apicomplexa</taxon>
        <taxon>Aconoidasida</taxon>
        <taxon>Haemosporida</taxon>
        <taxon>Plasmodiidae</taxon>
        <taxon>Plasmodium</taxon>
        <taxon>Plasmodium (Vinckeia)</taxon>
    </lineage>
</organism>
<evidence type="ECO:0000259" key="9">
    <source>
        <dbReference type="Pfam" id="PF08033"/>
    </source>
</evidence>
<dbReference type="GO" id="GO:0008270">
    <property type="term" value="F:zinc ion binding"/>
    <property type="evidence" value="ECO:0007669"/>
    <property type="project" value="InterPro"/>
</dbReference>
<dbReference type="SUPFAM" id="SSF81811">
    <property type="entry name" value="Helical domain of Sec23/24"/>
    <property type="match status" value="1"/>
</dbReference>
<evidence type="ECO:0000259" key="7">
    <source>
        <dbReference type="Pfam" id="PF04811"/>
    </source>
</evidence>
<dbReference type="SUPFAM" id="SSF53300">
    <property type="entry name" value="vWA-like"/>
    <property type="match status" value="1"/>
</dbReference>
<feature type="transmembrane region" description="Helical" evidence="6">
    <location>
        <begin position="1333"/>
        <end position="1352"/>
    </location>
</feature>
<dbReference type="Proteomes" id="UP000008553">
    <property type="component" value="Unassembled WGS sequence"/>
</dbReference>
<evidence type="ECO:0000259" key="8">
    <source>
        <dbReference type="Pfam" id="PF04815"/>
    </source>
</evidence>
<dbReference type="InterPro" id="IPR036180">
    <property type="entry name" value="Gelsolin-like_dom_sf"/>
</dbReference>
<dbReference type="GO" id="GO:0005789">
    <property type="term" value="C:endoplasmic reticulum membrane"/>
    <property type="evidence" value="ECO:0007669"/>
    <property type="project" value="UniProtKB-SubCell"/>
</dbReference>
<dbReference type="Pfam" id="PF04811">
    <property type="entry name" value="Sec23_trunk"/>
    <property type="match status" value="1"/>
</dbReference>
<keyword evidence="11" id="KW-1185">Reference proteome</keyword>
<dbReference type="InterPro" id="IPR036174">
    <property type="entry name" value="Znf_Sec23_Sec24_sf"/>
</dbReference>
<dbReference type="InParanoid" id="Q7RHT8"/>
<dbReference type="PANTHER" id="PTHR13803:SF39">
    <property type="entry name" value="SECRETORY 24AB, ISOFORM A"/>
    <property type="match status" value="1"/>
</dbReference>
<keyword evidence="6" id="KW-0812">Transmembrane</keyword>
<reference evidence="10 11" key="1">
    <citation type="journal article" date="2002" name="Nature">
        <title>Genome sequence and comparative analysis of the model rodent malaria parasite Plasmodium yoelii yoelii.</title>
        <authorList>
            <person name="Carlton J.M."/>
            <person name="Angiuoli S.V."/>
            <person name="Suh B.B."/>
            <person name="Kooij T.W."/>
            <person name="Pertea M."/>
            <person name="Silva J.C."/>
            <person name="Ermolaeva M.D."/>
            <person name="Allen J.E."/>
            <person name="Selengut J.D."/>
            <person name="Koo H.L."/>
            <person name="Peterson J.D."/>
            <person name="Pop M."/>
            <person name="Kosack D.S."/>
            <person name="Shumway M.F."/>
            <person name="Bidwell S.L."/>
            <person name="Shallom S.J."/>
            <person name="van Aken S.E."/>
            <person name="Riedmuller S.B."/>
            <person name="Feldblyum T.V."/>
            <person name="Cho J.K."/>
            <person name="Quackenbush J."/>
            <person name="Sedegah M."/>
            <person name="Shoaibi A."/>
            <person name="Cummings L.M."/>
            <person name="Florens L."/>
            <person name="Yates J.R."/>
            <person name="Raine J.D."/>
            <person name="Sinden R.E."/>
            <person name="Harris M.A."/>
            <person name="Cunningham D.A."/>
            <person name="Preiser P.R."/>
            <person name="Bergman L.W."/>
            <person name="Vaidya A.B."/>
            <person name="van Lin L.H."/>
            <person name="Janse C.J."/>
            <person name="Waters A.P."/>
            <person name="Smith H.O."/>
            <person name="White O.R."/>
            <person name="Salzberg S.L."/>
            <person name="Venter J.C."/>
            <person name="Fraser C.M."/>
            <person name="Hoffman S.L."/>
            <person name="Gardner M.J."/>
            <person name="Carucci D.J."/>
        </authorList>
    </citation>
    <scope>NUCLEOTIDE SEQUENCE [LARGE SCALE GENOMIC DNA]</scope>
    <source>
        <strain evidence="10 11">17XNL</strain>
    </source>
</reference>
<protein>
    <submittedName>
        <fullName evidence="10">Sec24-like protein</fullName>
    </submittedName>
</protein>
<dbReference type="Pfam" id="PF04815">
    <property type="entry name" value="Sec23_helical"/>
    <property type="match status" value="1"/>
</dbReference>
<feature type="domain" description="Sec23/Sec24 beta-sandwich" evidence="9">
    <location>
        <begin position="1016"/>
        <end position="1104"/>
    </location>
</feature>
<dbReference type="Gene3D" id="1.20.120.730">
    <property type="entry name" value="Sec23/Sec24 helical domain"/>
    <property type="match status" value="1"/>
</dbReference>
<name>Q7RHT8_PLAYO</name>
<dbReference type="InterPro" id="IPR036465">
    <property type="entry name" value="vWFA_dom_sf"/>
</dbReference>
<keyword evidence="3" id="KW-0813">Transport</keyword>
<keyword evidence="6" id="KW-1133">Transmembrane helix</keyword>
<evidence type="ECO:0000256" key="2">
    <source>
        <dbReference type="ARBA" id="ARBA00022824"/>
    </source>
</evidence>
<dbReference type="GO" id="GO:0006886">
    <property type="term" value="P:intracellular protein transport"/>
    <property type="evidence" value="ECO:0007669"/>
    <property type="project" value="InterPro"/>
</dbReference>
<dbReference type="GO" id="GO:0030127">
    <property type="term" value="C:COPII vesicle coat"/>
    <property type="evidence" value="ECO:0007669"/>
    <property type="project" value="InterPro"/>
</dbReference>
<gene>
    <name evidence="10" type="ORF">PY03895</name>
</gene>
<feature type="compositionally biased region" description="Low complexity" evidence="5">
    <location>
        <begin position="1"/>
        <end position="34"/>
    </location>
</feature>
<comment type="caution">
    <text evidence="10">The sequence shown here is derived from an EMBL/GenBank/DDBJ whole genome shotgun (WGS) entry which is preliminary data.</text>
</comment>
<dbReference type="Gene3D" id="3.40.20.10">
    <property type="entry name" value="Severin"/>
    <property type="match status" value="1"/>
</dbReference>
<evidence type="ECO:0000256" key="6">
    <source>
        <dbReference type="SAM" id="Phobius"/>
    </source>
</evidence>
<comment type="subcellular location">
    <subcellularLocation>
        <location evidence="1">Endoplasmic reticulum membrane</location>
    </subcellularLocation>
</comment>
<dbReference type="GO" id="GO:0090110">
    <property type="term" value="P:COPII-coated vesicle cargo loading"/>
    <property type="evidence" value="ECO:0007669"/>
    <property type="project" value="TreeGrafter"/>
</dbReference>
<dbReference type="Pfam" id="PF08033">
    <property type="entry name" value="Sec23_BS"/>
    <property type="match status" value="1"/>
</dbReference>
<dbReference type="InterPro" id="IPR036175">
    <property type="entry name" value="Sec23/24_helical_dom_sf"/>
</dbReference>
<evidence type="ECO:0000313" key="11">
    <source>
        <dbReference type="Proteomes" id="UP000008553"/>
    </source>
</evidence>
<keyword evidence="4 6" id="KW-0472">Membrane</keyword>
<dbReference type="SUPFAM" id="SSF81995">
    <property type="entry name" value="beta-sandwich domain of Sec23/24"/>
    <property type="match status" value="1"/>
</dbReference>
<accession>Q7RHT8</accession>
<dbReference type="PANTHER" id="PTHR13803">
    <property type="entry name" value="SEC24-RELATED PROTEIN"/>
    <property type="match status" value="1"/>
</dbReference>
<dbReference type="InterPro" id="IPR006900">
    <property type="entry name" value="Sec23/24_helical_dom"/>
</dbReference>
<keyword evidence="3" id="KW-0931">ER-Golgi transport</keyword>
<evidence type="ECO:0000256" key="1">
    <source>
        <dbReference type="ARBA" id="ARBA00004586"/>
    </source>
</evidence>
<feature type="compositionally biased region" description="Polar residues" evidence="5">
    <location>
        <begin position="340"/>
        <end position="378"/>
    </location>
</feature>
<dbReference type="GO" id="GO:0070971">
    <property type="term" value="C:endoplasmic reticulum exit site"/>
    <property type="evidence" value="ECO:0007669"/>
    <property type="project" value="TreeGrafter"/>
</dbReference>
<sequence>MMPNKNQNLNQSNSNNLNNNLRDNAHNSYNNSNNQMDKSETHLMSINPNEVKNDINPFFDNSNKGNYNDDIKLAPDNRNANVVNRDNNKNMLFRENITSNKNNENYENGFNNNIINNAKNINNNIKHFENNTSNTRLNDQIHGERNVSKVENDYINRNNNISVSSNNNIEGSNPPKGGNDIYTETTYIPNNWNNFSTQNGLNYSNMGTNNNEINSMNNYNYKVNENIQPKQDYTQTYNYPTSNYNNNMEYNNVNQLGSNSVFRNSNIPPASQMPSNLNTGNVINSVPVYNYPNNNRELAFNSSQNTPNNSQKYQANQYSNQVHQYSNHKGAFNYQEPSVLGQQSPFSNTPFLGSSNGIRTNETTPKAMNRRYSNNANNDKCDNDSEESSSDESSSDHEKGVTDKGEEIFTLIKKTYNRIDMNKIPRPIINFQDKKNKKCLKIFETCKYISPPSFYQPFISVDTGKADPRFIKSTLYQIPSFSETLNLSRIPFGIIVNPFACLNDGENVYKVYMKDIINDKEENVEILRCPKCFSYIHGTMLEDLGKKFICVFCDAEILIDENVLFDIYQYNEKITHMQNDKHNFISPLLKGSVDIMIPSKYYTNSNNLKLSYTSLNKNVNQAASIITNKIMSITKQISNTLVSNDSKNLNNQSRSLLFSENEINYNASGGVLTEGGERDSSGFIGMPRNYINEKNINNNETIMNENTNFRLDEIKNLLDEKKGETYETISKRNSILSKYKQIKNMLPPYFVFVIDCSYNAIYNNITYTVLEGIKYAVKNVTCPKTKIAIITYSNSLFFFNCKYLDGGNGKTTECAENADPNNTPYHNENTQNDKYFKNQLIVMSDIDDPFVPLSHDDIFLSCVDEFDKINNLIDTIKTLCPKMQAYGSCGNSALKVAIEILKERNGVGSISMFYASTPNCGIGAINEIKRTKQENLFEVQQKSFYDSMLLDLYNYNISTDVFIISANNTRICVPTLQYVAQNTGGKILFLENFIWQKDYKEIYMNIKDILTSENIAYCCELKLRYSQNISVKKLLCCNNNFNSIISVDTIKIPKIRHDQTFAFLLNYSDISESKKQLYIQCACIYTNLNGDRYVRLHTTHMNVTSSLSTAFRYTDAETLMNILIKQLCMDVLHNENYSKNIIDNLTDILFSYRINCASSAHSGQLILPDTLKLLPLFTSCILKHNIVKKEVLPDLKIYNLIKLLSMPIIPSLMFVYPITYIIHIKGKTNEIDSMSIDDELFIPRVIPSSGEKIYSNGIYLIDVCTHFYLFFGYHSDMEFASDIYGDIPTNENCINLTLTNSPNAKKFERIIMNLSKFHHSNQFVPIVIVPPKALYVFFSIFFAAKLLIREFCLYVSKIRLRRNTAIYNTKETLIIIILKLFHIYCSASFSFFMKKL</sequence>
<dbReference type="EMBL" id="AABL01001158">
    <property type="protein sequence ID" value="EAA15682.1"/>
    <property type="molecule type" value="Genomic_DNA"/>
</dbReference>
<evidence type="ECO:0000256" key="3">
    <source>
        <dbReference type="ARBA" id="ARBA00022892"/>
    </source>
</evidence>
<feature type="domain" description="Sec23/Sec24 trunk" evidence="7">
    <location>
        <begin position="747"/>
        <end position="1004"/>
    </location>
</feature>
<dbReference type="InterPro" id="IPR050550">
    <property type="entry name" value="SEC23_SEC24_subfamily"/>
</dbReference>
<evidence type="ECO:0000256" key="5">
    <source>
        <dbReference type="SAM" id="MobiDB-lite"/>
    </source>
</evidence>